<dbReference type="GO" id="GO:0005634">
    <property type="term" value="C:nucleus"/>
    <property type="evidence" value="ECO:0007669"/>
    <property type="project" value="UniProtKB-SubCell"/>
</dbReference>
<dbReference type="InterPro" id="IPR036955">
    <property type="entry name" value="AP2/ERF_dom_sf"/>
</dbReference>
<evidence type="ECO:0000259" key="6">
    <source>
        <dbReference type="PROSITE" id="PS51032"/>
    </source>
</evidence>
<evidence type="ECO:0000256" key="4">
    <source>
        <dbReference type="ARBA" id="ARBA00023163"/>
    </source>
</evidence>
<name>A0AAD1Y3J7_EUPCR</name>
<keyword evidence="8" id="KW-1185">Reference proteome</keyword>
<keyword evidence="3" id="KW-0238">DNA-binding</keyword>
<dbReference type="EMBL" id="CAMPGE010026461">
    <property type="protein sequence ID" value="CAI2384150.1"/>
    <property type="molecule type" value="Genomic_DNA"/>
</dbReference>
<comment type="subcellular location">
    <subcellularLocation>
        <location evidence="1">Nucleus</location>
    </subcellularLocation>
</comment>
<keyword evidence="4" id="KW-0804">Transcription</keyword>
<dbReference type="SMART" id="SM00380">
    <property type="entry name" value="AP2"/>
    <property type="match status" value="1"/>
</dbReference>
<comment type="caution">
    <text evidence="7">The sequence shown here is derived from an EMBL/GenBank/DDBJ whole genome shotgun (WGS) entry which is preliminary data.</text>
</comment>
<dbReference type="GO" id="GO:0003700">
    <property type="term" value="F:DNA-binding transcription factor activity"/>
    <property type="evidence" value="ECO:0007669"/>
    <property type="project" value="InterPro"/>
</dbReference>
<feature type="domain" description="AP2/ERF" evidence="6">
    <location>
        <begin position="183"/>
        <end position="242"/>
    </location>
</feature>
<evidence type="ECO:0000313" key="8">
    <source>
        <dbReference type="Proteomes" id="UP001295684"/>
    </source>
</evidence>
<accession>A0AAD1Y3J7</accession>
<proteinExistence type="predicted"/>
<dbReference type="InterPro" id="IPR016177">
    <property type="entry name" value="DNA-bd_dom_sf"/>
</dbReference>
<dbReference type="InterPro" id="IPR001471">
    <property type="entry name" value="AP2/ERF_dom"/>
</dbReference>
<dbReference type="PROSITE" id="PS51032">
    <property type="entry name" value="AP2_ERF"/>
    <property type="match status" value="1"/>
</dbReference>
<organism evidence="7 8">
    <name type="scientific">Euplotes crassus</name>
    <dbReference type="NCBI Taxonomy" id="5936"/>
    <lineage>
        <taxon>Eukaryota</taxon>
        <taxon>Sar</taxon>
        <taxon>Alveolata</taxon>
        <taxon>Ciliophora</taxon>
        <taxon>Intramacronucleata</taxon>
        <taxon>Spirotrichea</taxon>
        <taxon>Hypotrichia</taxon>
        <taxon>Euplotida</taxon>
        <taxon>Euplotidae</taxon>
        <taxon>Moneuplotes</taxon>
    </lineage>
</organism>
<dbReference type="Proteomes" id="UP001295684">
    <property type="component" value="Unassembled WGS sequence"/>
</dbReference>
<dbReference type="SUPFAM" id="SSF54171">
    <property type="entry name" value="DNA-binding domain"/>
    <property type="match status" value="1"/>
</dbReference>
<keyword evidence="5" id="KW-0539">Nucleus</keyword>
<evidence type="ECO:0000313" key="7">
    <source>
        <dbReference type="EMBL" id="CAI2384150.1"/>
    </source>
</evidence>
<reference evidence="7" key="1">
    <citation type="submission" date="2023-07" db="EMBL/GenBank/DDBJ databases">
        <authorList>
            <consortium name="AG Swart"/>
            <person name="Singh M."/>
            <person name="Singh A."/>
            <person name="Seah K."/>
            <person name="Emmerich C."/>
        </authorList>
    </citation>
    <scope>NUCLEOTIDE SEQUENCE</scope>
    <source>
        <strain evidence="7">DP1</strain>
    </source>
</reference>
<dbReference type="Gene3D" id="3.30.730.10">
    <property type="entry name" value="AP2/ERF domain"/>
    <property type="match status" value="1"/>
</dbReference>
<dbReference type="GO" id="GO:0003677">
    <property type="term" value="F:DNA binding"/>
    <property type="evidence" value="ECO:0007669"/>
    <property type="project" value="UniProtKB-KW"/>
</dbReference>
<dbReference type="AlphaFoldDB" id="A0AAD1Y3J7"/>
<keyword evidence="2" id="KW-0805">Transcription regulation</keyword>
<gene>
    <name evidence="7" type="ORF">ECRASSUSDP1_LOCUS25671</name>
</gene>
<evidence type="ECO:0000256" key="1">
    <source>
        <dbReference type="ARBA" id="ARBA00004123"/>
    </source>
</evidence>
<evidence type="ECO:0000256" key="3">
    <source>
        <dbReference type="ARBA" id="ARBA00023125"/>
    </source>
</evidence>
<sequence length="255" mass="29216">MYQSQILPPAFISNQERSHVTLSITEYPEAFYIEASPSLLETTQDLHNQTSCIVQQCVPMLSPPMKEFNGLVENDVRNFKGECFSSKHQGNTQSFEKSMVNEFYAKYCCCLDPQSAQPISEEERIKRMTPSEIKLVRKMQREFPRILEQTHRFLAESLSHLPSDEEIAINKRAKTRKTHIGDDFRGSKYIGVSKNGGAWQVYIIINKSKKYVGCYKSKLQAAAIYDKLAINFHGKKAKTNFSYTKREVLQIIGAI</sequence>
<evidence type="ECO:0000256" key="5">
    <source>
        <dbReference type="ARBA" id="ARBA00023242"/>
    </source>
</evidence>
<evidence type="ECO:0000256" key="2">
    <source>
        <dbReference type="ARBA" id="ARBA00023015"/>
    </source>
</evidence>
<protein>
    <recommendedName>
        <fullName evidence="6">AP2/ERF domain-containing protein</fullName>
    </recommendedName>
</protein>